<dbReference type="SUPFAM" id="SSF52047">
    <property type="entry name" value="RNI-like"/>
    <property type="match status" value="1"/>
</dbReference>
<dbReference type="Pfam" id="PF00931">
    <property type="entry name" value="NB-ARC"/>
    <property type="match status" value="1"/>
</dbReference>
<proteinExistence type="inferred from homology"/>
<keyword evidence="4" id="KW-0547">Nucleotide-binding</keyword>
<dbReference type="Pfam" id="PF23559">
    <property type="entry name" value="WHD_DRP"/>
    <property type="match status" value="1"/>
</dbReference>
<dbReference type="InterPro" id="IPR041118">
    <property type="entry name" value="Rx_N"/>
</dbReference>
<reference evidence="13" key="2">
    <citation type="submission" date="2018-05" db="EMBL/GenBank/DDBJ databases">
        <title>OpunRS2 (Oryza punctata Reference Sequence Version 2).</title>
        <authorList>
            <person name="Zhang J."/>
            <person name="Kudrna D."/>
            <person name="Lee S."/>
            <person name="Talag J."/>
            <person name="Welchert J."/>
            <person name="Wing R.A."/>
        </authorList>
    </citation>
    <scope>NUCLEOTIDE SEQUENCE [LARGE SCALE GENOMIC DNA]</scope>
</reference>
<organism evidence="13">
    <name type="scientific">Oryza punctata</name>
    <name type="common">Red rice</name>
    <dbReference type="NCBI Taxonomy" id="4537"/>
    <lineage>
        <taxon>Eukaryota</taxon>
        <taxon>Viridiplantae</taxon>
        <taxon>Streptophyta</taxon>
        <taxon>Embryophyta</taxon>
        <taxon>Tracheophyta</taxon>
        <taxon>Spermatophyta</taxon>
        <taxon>Magnoliopsida</taxon>
        <taxon>Liliopsida</taxon>
        <taxon>Poales</taxon>
        <taxon>Poaceae</taxon>
        <taxon>BOP clade</taxon>
        <taxon>Oryzoideae</taxon>
        <taxon>Oryzeae</taxon>
        <taxon>Oryzinae</taxon>
        <taxon>Oryza</taxon>
    </lineage>
</organism>
<feature type="domain" description="R13L1/DRL21-like LRR repeat region" evidence="12">
    <location>
        <begin position="847"/>
        <end position="962"/>
    </location>
</feature>
<dbReference type="FunFam" id="1.10.10.10:FF:000322">
    <property type="entry name" value="Probable disease resistance protein At1g63360"/>
    <property type="match status" value="1"/>
</dbReference>
<dbReference type="Gene3D" id="1.10.8.430">
    <property type="entry name" value="Helical domain of apoptotic protease-activating factors"/>
    <property type="match status" value="1"/>
</dbReference>
<reference evidence="13" key="1">
    <citation type="submission" date="2015-04" db="UniProtKB">
        <authorList>
            <consortium name="EnsemblPlants"/>
        </authorList>
    </citation>
    <scope>IDENTIFICATION</scope>
</reference>
<dbReference type="SUPFAM" id="SSF52540">
    <property type="entry name" value="P-loop containing nucleoside triphosphate hydrolases"/>
    <property type="match status" value="1"/>
</dbReference>
<sequence>MAVVGGMLASAALRVATQKLASAMGDRAVLQWNLDRDLEGMKTTLESVAAVLEDAERRSIRDAAARLWLKRLKAAAYDISDLLDEFHAQAERASWKMTVLMPYRTIIPKITMANKMKVLREELNEITNQHQNFRFMPDNTSNQQHVTDKRATSSKVEEALILGRNQDKQKIMALLSDNITQGTTILPIYGIGGIGKTTLAKMVLNDNQFKDYSRVWVYVSQMFDLNKIGNSIISEVLNCESQITEPDRINRCLDELLAGRKVLIILDDMWENDQFELDKLMLMLNAGKGSKVTVIITTRDEEIAKKVCTIEPYKLGLLTDDMCWTVIKQKCNFEARIDKELLEDIGRDISMKCGGVPLAAQALGYMLQSMKFDEWVSVRNSDIWTEPTLADTTSPHHKVLASLLLSYSNLLPDLRLCFVYCAIFPKGHKLVKVDLIHQWIALGFVERSNLFSTRKLSENYVSQLVGMSFLQHSRSPSSSGLHGEDATLLTMHDLVHDVARSIMADELLDSSTKGKIQRTSCRYALLRDCSKPLKLFVTFPSQIRALHFLDCGNIKLHGAAFSSAKWLRVLDLSACSIKNFPSSIGQLKHLRYLNAPGIQDRNILSIVKLSKLYFLNLSGSARVTALPKSIGEIEGLVHLDLSGCSGIRELPESFCKLTNLIHLNLSDCYHIEGVSEAMSSLTELQYLNLSHCSSYRGRLHLKGLREILGNLTKLRYLNLSKCIDTIFGSAPTDQSCRFIECVGTLCNLEHLDLSKNNSLNSVPESLGRLRMLHTINLSGCCNLMQLPKCIGEIDNLKFLTVTDCRALDKSTLPSFSNNLILLPHFVVQASDSESSSNIGLLQDANPTELKISSLENVKSAEETLGIKLSEKRRISKLIFQWSTSAKRFMEDIDVLRDLLPPSTLQHFDLQGYKSINFPGWLMNISHYVPNIVKIKLEDLPMCNILPALGQLQNLQELFLGTMSSIIKIDGDFCGCARAFPQLVKFTLYYMKSLEEWTTTYSYGEDSVNKMMFPKLQQLEIRNCPKLKLKPCPPKTVDWKIESSDNVISSWGAGCTITSSSSSPVTNLEVDSCKVPLCQWRLLQRLPVLPFLCINRCNDLTSLPDMNRDPSTIELLSPQDISDREAPKYLCELTSRKLKVNVSQEFIRRPISLQTLRLSNCASITSLPQWLGDLSSLEKLEIFNCGGIKSLPQNIEKFNNLKYLHIFGCPRLKVWCQYKEHKMWLRHVEKV</sequence>
<dbReference type="AlphaFoldDB" id="A0A0E0MDT2"/>
<keyword evidence="6" id="KW-0067">ATP-binding</keyword>
<evidence type="ECO:0000256" key="5">
    <source>
        <dbReference type="ARBA" id="ARBA00022821"/>
    </source>
</evidence>
<evidence type="ECO:0000259" key="9">
    <source>
        <dbReference type="Pfam" id="PF18052"/>
    </source>
</evidence>
<dbReference type="GO" id="GO:0043531">
    <property type="term" value="F:ADP binding"/>
    <property type="evidence" value="ECO:0007669"/>
    <property type="project" value="InterPro"/>
</dbReference>
<keyword evidence="14" id="KW-1185">Reference proteome</keyword>
<keyword evidence="2" id="KW-0433">Leucine-rich repeat</keyword>
<feature type="domain" description="Disease resistance R13L4/SHOC-2-like LRR" evidence="11">
    <location>
        <begin position="601"/>
        <end position="758"/>
    </location>
</feature>
<evidence type="ECO:0000256" key="3">
    <source>
        <dbReference type="ARBA" id="ARBA00022737"/>
    </source>
</evidence>
<dbReference type="InterPro" id="IPR055414">
    <property type="entry name" value="LRR_R13L4/SHOC2-like"/>
</dbReference>
<protein>
    <recommendedName>
        <fullName evidence="15">AAA+ ATPase domain-containing protein</fullName>
    </recommendedName>
</protein>
<dbReference type="InterPro" id="IPR032675">
    <property type="entry name" value="LRR_dom_sf"/>
</dbReference>
<dbReference type="Proteomes" id="UP000026962">
    <property type="component" value="Chromosome 11"/>
</dbReference>
<keyword evidence="7" id="KW-0175">Coiled coil</keyword>
<keyword evidence="3" id="KW-0677">Repeat</keyword>
<evidence type="ECO:0000256" key="1">
    <source>
        <dbReference type="ARBA" id="ARBA00008894"/>
    </source>
</evidence>
<dbReference type="SUPFAM" id="SSF52058">
    <property type="entry name" value="L domain-like"/>
    <property type="match status" value="2"/>
</dbReference>
<dbReference type="PANTHER" id="PTHR36766:SF73">
    <property type="entry name" value="NB-ARC DOMAIN-CONTAINING PROTEIN"/>
    <property type="match status" value="1"/>
</dbReference>
<feature type="domain" description="Disease resistance N-terminal" evidence="9">
    <location>
        <begin position="12"/>
        <end position="95"/>
    </location>
</feature>
<dbReference type="GO" id="GO:0002758">
    <property type="term" value="P:innate immune response-activating signaling pathway"/>
    <property type="evidence" value="ECO:0007669"/>
    <property type="project" value="UniProtKB-ARBA"/>
</dbReference>
<evidence type="ECO:0008006" key="15">
    <source>
        <dbReference type="Google" id="ProtNLM"/>
    </source>
</evidence>
<name>A0A0E0MDT2_ORYPU</name>
<dbReference type="InterPro" id="IPR056789">
    <property type="entry name" value="LRR_R13L1-DRL21"/>
</dbReference>
<evidence type="ECO:0000259" key="11">
    <source>
        <dbReference type="Pfam" id="PF23598"/>
    </source>
</evidence>
<dbReference type="Gene3D" id="1.10.10.10">
    <property type="entry name" value="Winged helix-like DNA-binding domain superfamily/Winged helix DNA-binding domain"/>
    <property type="match status" value="1"/>
</dbReference>
<dbReference type="Gene3D" id="3.40.50.300">
    <property type="entry name" value="P-loop containing nucleotide triphosphate hydrolases"/>
    <property type="match status" value="1"/>
</dbReference>
<dbReference type="Gene3D" id="3.80.10.10">
    <property type="entry name" value="Ribonuclease Inhibitor"/>
    <property type="match status" value="4"/>
</dbReference>
<evidence type="ECO:0000256" key="4">
    <source>
        <dbReference type="ARBA" id="ARBA00022741"/>
    </source>
</evidence>
<dbReference type="InterPro" id="IPR036388">
    <property type="entry name" value="WH-like_DNA-bd_sf"/>
</dbReference>
<dbReference type="STRING" id="4537.A0A0E0MDT2"/>
<evidence type="ECO:0000313" key="13">
    <source>
        <dbReference type="EnsemblPlants" id="OPUNC11G06560.2"/>
    </source>
</evidence>
<feature type="domain" description="Disease resistance protein winged helix" evidence="10">
    <location>
        <begin position="423"/>
        <end position="499"/>
    </location>
</feature>
<dbReference type="PRINTS" id="PR00364">
    <property type="entry name" value="DISEASERSIST"/>
</dbReference>
<evidence type="ECO:0000259" key="8">
    <source>
        <dbReference type="Pfam" id="PF00931"/>
    </source>
</evidence>
<dbReference type="GO" id="GO:0005524">
    <property type="term" value="F:ATP binding"/>
    <property type="evidence" value="ECO:0007669"/>
    <property type="project" value="UniProtKB-KW"/>
</dbReference>
<dbReference type="Pfam" id="PF18052">
    <property type="entry name" value="Rx_N"/>
    <property type="match status" value="1"/>
</dbReference>
<evidence type="ECO:0000256" key="6">
    <source>
        <dbReference type="ARBA" id="ARBA00022840"/>
    </source>
</evidence>
<keyword evidence="5" id="KW-0611">Plant defense</keyword>
<dbReference type="Gramene" id="OPUNC11G06560.2">
    <property type="protein sequence ID" value="OPUNC11G06560.2"/>
    <property type="gene ID" value="OPUNC11G06560"/>
</dbReference>
<dbReference type="Pfam" id="PF25019">
    <property type="entry name" value="LRR_R13L1-DRL21"/>
    <property type="match status" value="1"/>
</dbReference>
<evidence type="ECO:0000256" key="7">
    <source>
        <dbReference type="ARBA" id="ARBA00023054"/>
    </source>
</evidence>
<dbReference type="OMA" id="DMWENDQ"/>
<evidence type="ECO:0000256" key="2">
    <source>
        <dbReference type="ARBA" id="ARBA00022614"/>
    </source>
</evidence>
<dbReference type="HOGENOM" id="CLU_000837_8_7_1"/>
<dbReference type="InterPro" id="IPR002182">
    <property type="entry name" value="NB-ARC"/>
</dbReference>
<dbReference type="EnsemblPlants" id="OPUNC11G06560.2">
    <property type="protein sequence ID" value="OPUNC11G06560.2"/>
    <property type="gene ID" value="OPUNC11G06560"/>
</dbReference>
<dbReference type="InterPro" id="IPR027417">
    <property type="entry name" value="P-loop_NTPase"/>
</dbReference>
<dbReference type="Pfam" id="PF23598">
    <property type="entry name" value="LRR_14"/>
    <property type="match status" value="1"/>
</dbReference>
<accession>A0A0E0MDT2</accession>
<evidence type="ECO:0000259" key="10">
    <source>
        <dbReference type="Pfam" id="PF23559"/>
    </source>
</evidence>
<feature type="domain" description="NB-ARC" evidence="8">
    <location>
        <begin position="166"/>
        <end position="331"/>
    </location>
</feature>
<dbReference type="InterPro" id="IPR042197">
    <property type="entry name" value="Apaf_helical"/>
</dbReference>
<dbReference type="eggNOG" id="KOG4658">
    <property type="taxonomic scope" value="Eukaryota"/>
</dbReference>
<dbReference type="PANTHER" id="PTHR36766">
    <property type="entry name" value="PLANT BROAD-SPECTRUM MILDEW RESISTANCE PROTEIN RPW8"/>
    <property type="match status" value="1"/>
</dbReference>
<dbReference type="GO" id="GO:0009626">
    <property type="term" value="P:plant-type hypersensitive response"/>
    <property type="evidence" value="ECO:0007669"/>
    <property type="project" value="UniProtKB-ARBA"/>
</dbReference>
<evidence type="ECO:0000313" key="14">
    <source>
        <dbReference type="Proteomes" id="UP000026962"/>
    </source>
</evidence>
<dbReference type="InterPro" id="IPR058922">
    <property type="entry name" value="WHD_DRP"/>
</dbReference>
<comment type="similarity">
    <text evidence="1">Belongs to the disease resistance NB-LRR family.</text>
</comment>
<dbReference type="Gene3D" id="1.20.5.4130">
    <property type="match status" value="1"/>
</dbReference>
<evidence type="ECO:0000259" key="12">
    <source>
        <dbReference type="Pfam" id="PF25019"/>
    </source>
</evidence>
<dbReference type="GO" id="GO:0042742">
    <property type="term" value="P:defense response to bacterium"/>
    <property type="evidence" value="ECO:0007669"/>
    <property type="project" value="UniProtKB-ARBA"/>
</dbReference>